<evidence type="ECO:0000256" key="7">
    <source>
        <dbReference type="HAMAP-Rule" id="MF_00009"/>
    </source>
</evidence>
<dbReference type="Pfam" id="PF02130">
    <property type="entry name" value="YbeY"/>
    <property type="match status" value="1"/>
</dbReference>
<dbReference type="InterPro" id="IPR020549">
    <property type="entry name" value="YbeY_CS"/>
</dbReference>
<comment type="subcellular location">
    <subcellularLocation>
        <location evidence="7">Cytoplasm</location>
    </subcellularLocation>
</comment>
<dbReference type="SUPFAM" id="SSF55486">
    <property type="entry name" value="Metalloproteases ('zincins'), catalytic domain"/>
    <property type="match status" value="1"/>
</dbReference>
<accession>A0A096BFE4</accession>
<keyword evidence="7" id="KW-0690">Ribosome biogenesis</keyword>
<organism evidence="8 9">
    <name type="scientific">Oligella urethralis DNF00040</name>
    <dbReference type="NCBI Taxonomy" id="1401065"/>
    <lineage>
        <taxon>Bacteria</taxon>
        <taxon>Pseudomonadati</taxon>
        <taxon>Pseudomonadota</taxon>
        <taxon>Betaproteobacteria</taxon>
        <taxon>Burkholderiales</taxon>
        <taxon>Alcaligenaceae</taxon>
        <taxon>Oligella</taxon>
    </lineage>
</organism>
<dbReference type="HAMAP" id="MF_00009">
    <property type="entry name" value="Endoribonucl_YbeY"/>
    <property type="match status" value="1"/>
</dbReference>
<dbReference type="InterPro" id="IPR002036">
    <property type="entry name" value="YbeY"/>
</dbReference>
<protein>
    <recommendedName>
        <fullName evidence="7">Endoribonuclease YbeY</fullName>
        <ecNumber evidence="7">3.1.-.-</ecNumber>
    </recommendedName>
</protein>
<keyword evidence="5 7" id="KW-0378">Hydrolase</keyword>
<dbReference type="OrthoDB" id="9807740at2"/>
<keyword evidence="7" id="KW-0963">Cytoplasm</keyword>
<evidence type="ECO:0000256" key="5">
    <source>
        <dbReference type="ARBA" id="ARBA00022801"/>
    </source>
</evidence>
<dbReference type="AlphaFoldDB" id="A0A096BFE4"/>
<dbReference type="EC" id="3.1.-.-" evidence="7"/>
<dbReference type="InterPro" id="IPR023091">
    <property type="entry name" value="MetalPrtase_cat_dom_sf_prd"/>
</dbReference>
<evidence type="ECO:0000256" key="1">
    <source>
        <dbReference type="ARBA" id="ARBA00010875"/>
    </source>
</evidence>
<dbReference type="NCBIfam" id="TIGR00043">
    <property type="entry name" value="rRNA maturation RNase YbeY"/>
    <property type="match status" value="1"/>
</dbReference>
<evidence type="ECO:0000313" key="9">
    <source>
        <dbReference type="Proteomes" id="UP000029629"/>
    </source>
</evidence>
<keyword evidence="6 7" id="KW-0862">Zinc</keyword>
<dbReference type="PANTHER" id="PTHR46986:SF1">
    <property type="entry name" value="ENDORIBONUCLEASE YBEY, CHLOROPLASTIC"/>
    <property type="match status" value="1"/>
</dbReference>
<dbReference type="PROSITE" id="PS01306">
    <property type="entry name" value="UPF0054"/>
    <property type="match status" value="1"/>
</dbReference>
<comment type="similarity">
    <text evidence="1 7">Belongs to the endoribonuclease YbeY family.</text>
</comment>
<name>A0A096BFE4_9BURK</name>
<reference evidence="8 9" key="1">
    <citation type="submission" date="2014-07" db="EMBL/GenBank/DDBJ databases">
        <authorList>
            <person name="McCorrison J."/>
            <person name="Sanka R."/>
            <person name="Torralba M."/>
            <person name="Gillis M."/>
            <person name="Haft D.H."/>
            <person name="Methe B."/>
            <person name="Sutton G."/>
            <person name="Nelson K.E."/>
        </authorList>
    </citation>
    <scope>NUCLEOTIDE SEQUENCE [LARGE SCALE GENOMIC DNA]</scope>
    <source>
        <strain evidence="8 9">DNF00040</strain>
    </source>
</reference>
<dbReference type="GO" id="GO:0004222">
    <property type="term" value="F:metalloendopeptidase activity"/>
    <property type="evidence" value="ECO:0007669"/>
    <property type="project" value="InterPro"/>
</dbReference>
<keyword evidence="2 7" id="KW-0540">Nuclease</keyword>
<feature type="binding site" evidence="7">
    <location>
        <position position="140"/>
    </location>
    <ligand>
        <name>Zn(2+)</name>
        <dbReference type="ChEBI" id="CHEBI:29105"/>
        <note>catalytic</note>
    </ligand>
</feature>
<dbReference type="PANTHER" id="PTHR46986">
    <property type="entry name" value="ENDORIBONUCLEASE YBEY, CHLOROPLASTIC"/>
    <property type="match status" value="1"/>
</dbReference>
<evidence type="ECO:0000313" key="8">
    <source>
        <dbReference type="EMBL" id="KGF31884.1"/>
    </source>
</evidence>
<comment type="cofactor">
    <cofactor evidence="7">
        <name>Zn(2+)</name>
        <dbReference type="ChEBI" id="CHEBI:29105"/>
    </cofactor>
    <text evidence="7">Binds 1 zinc ion.</text>
</comment>
<dbReference type="GO" id="GO:0006364">
    <property type="term" value="P:rRNA processing"/>
    <property type="evidence" value="ECO:0007669"/>
    <property type="project" value="UniProtKB-UniRule"/>
</dbReference>
<evidence type="ECO:0000256" key="3">
    <source>
        <dbReference type="ARBA" id="ARBA00022723"/>
    </source>
</evidence>
<comment type="function">
    <text evidence="7">Single strand-specific metallo-endoribonuclease involved in late-stage 70S ribosome quality control and in maturation of the 3' terminus of the 16S rRNA.</text>
</comment>
<dbReference type="EMBL" id="JRNI01000009">
    <property type="protein sequence ID" value="KGF31884.1"/>
    <property type="molecule type" value="Genomic_DNA"/>
</dbReference>
<gene>
    <name evidence="7" type="primary">ybeY</name>
    <name evidence="8" type="ORF">HMPREF2130_01710</name>
</gene>
<dbReference type="GO" id="GO:0004521">
    <property type="term" value="F:RNA endonuclease activity"/>
    <property type="evidence" value="ECO:0007669"/>
    <property type="project" value="UniProtKB-UniRule"/>
</dbReference>
<evidence type="ECO:0000256" key="2">
    <source>
        <dbReference type="ARBA" id="ARBA00022722"/>
    </source>
</evidence>
<keyword evidence="4 7" id="KW-0255">Endonuclease</keyword>
<sequence>MTMTNQSANHQPSFAAKQLSFNLQNASDSFVLQDDLSAEALEQVVLSTIQTVQSLYHSEFEQAEINLRIVDLEEARQLNHQYRHKDYATNVLTFEYGVDSAHTLSADIVICAAVVAQEALAQGKSLSHHFTHLLVHGTLHALGFDHLEETEAEEMEGLEIEILAGFTIKNPYL</sequence>
<dbReference type="eggNOG" id="COG0319">
    <property type="taxonomic scope" value="Bacteria"/>
</dbReference>
<dbReference type="Gene3D" id="3.40.390.30">
    <property type="entry name" value="Metalloproteases ('zincins'), catalytic domain"/>
    <property type="match status" value="1"/>
</dbReference>
<keyword evidence="3 7" id="KW-0479">Metal-binding</keyword>
<keyword evidence="9" id="KW-1185">Reference proteome</keyword>
<proteinExistence type="inferred from homology"/>
<keyword evidence="7" id="KW-0698">rRNA processing</keyword>
<evidence type="ECO:0000256" key="4">
    <source>
        <dbReference type="ARBA" id="ARBA00022759"/>
    </source>
</evidence>
<dbReference type="GO" id="GO:0005737">
    <property type="term" value="C:cytoplasm"/>
    <property type="evidence" value="ECO:0007669"/>
    <property type="project" value="UniProtKB-SubCell"/>
</dbReference>
<comment type="caution">
    <text evidence="8">The sequence shown here is derived from an EMBL/GenBank/DDBJ whole genome shotgun (WGS) entry which is preliminary data.</text>
</comment>
<feature type="binding site" evidence="7">
    <location>
        <position position="136"/>
    </location>
    <ligand>
        <name>Zn(2+)</name>
        <dbReference type="ChEBI" id="CHEBI:29105"/>
        <note>catalytic</note>
    </ligand>
</feature>
<feature type="binding site" evidence="7">
    <location>
        <position position="146"/>
    </location>
    <ligand>
        <name>Zn(2+)</name>
        <dbReference type="ChEBI" id="CHEBI:29105"/>
        <note>catalytic</note>
    </ligand>
</feature>
<evidence type="ECO:0000256" key="6">
    <source>
        <dbReference type="ARBA" id="ARBA00022833"/>
    </source>
</evidence>
<dbReference type="Proteomes" id="UP000029629">
    <property type="component" value="Unassembled WGS sequence"/>
</dbReference>
<dbReference type="GO" id="GO:0008270">
    <property type="term" value="F:zinc ion binding"/>
    <property type="evidence" value="ECO:0007669"/>
    <property type="project" value="UniProtKB-UniRule"/>
</dbReference>